<sequence length="480" mass="54975">MKISKIFNLNKTQYELDFVDIDPSVDTPLFLDPYYISKCDFPFAIDAHATLRSYFEFLLALLRGQKIRQAEELFSHLGENNDVCLGMSSGKPNGHGMGPEDTAAIFKELLTSRAVKTGIMEDIEDFRIFVPNVDKDKVSDMTANIIRRHLIEYTKEQCELHGIPLTPSVPSGMYWDAQKRMWDNQYIERLVVEGRPILLVPKRIVSFTDKYTPSEYKQHFVLNFLQHENLQLHTSLVRKYKSGEEYVTKKSIREKEGVIDKEYLARFTEQHPEVFADFKQQTAKKLSHVDGAVLDNLNLRAVCEYLTQKLAEIPSGTANASHYHNLIIGILELLFYPNLSSPKKEHKIHDGRKRIDITFNNSAESGFFFTLPNKNVLLPCPFVFVECKNYTGEVANPELDQLSGRFSNRRGKVGILACRTLDENDSFMKRCADTYEDDRGLILPITDEDLTVALSLFSEQGANAIEQILSQKYEQIAFTK</sequence>
<evidence type="ECO:0000313" key="3">
    <source>
        <dbReference type="Proteomes" id="UP000003490"/>
    </source>
</evidence>
<dbReference type="eggNOG" id="ENOG502ZABR">
    <property type="taxonomic scope" value="Bacteria"/>
</dbReference>
<dbReference type="Proteomes" id="UP000003490">
    <property type="component" value="Unassembled WGS sequence"/>
</dbReference>
<comment type="caution">
    <text evidence="1">The sequence shown here is derived from an EMBL/GenBank/DDBJ whole genome shotgun (WGS) entry which is preliminary data.</text>
</comment>
<organism evidence="1 3">
    <name type="scientific">[Clostridium] leptum DSM 753</name>
    <dbReference type="NCBI Taxonomy" id="428125"/>
    <lineage>
        <taxon>Bacteria</taxon>
        <taxon>Bacillati</taxon>
        <taxon>Bacillota</taxon>
        <taxon>Clostridia</taxon>
        <taxon>Eubacteriales</taxon>
        <taxon>Oscillospiraceae</taxon>
        <taxon>Oscillospiraceae incertae sedis</taxon>
    </lineage>
</organism>
<dbReference type="OrthoDB" id="6691177at2"/>
<protein>
    <recommendedName>
        <fullName evidence="5">Restriction endonuclease type IV Mrr domain-containing protein</fullName>
    </recommendedName>
</protein>
<evidence type="ECO:0008006" key="5">
    <source>
        <dbReference type="Google" id="ProtNLM"/>
    </source>
</evidence>
<dbReference type="EMBL" id="NOXF01000004">
    <property type="protein sequence ID" value="PEQ24691.1"/>
    <property type="molecule type" value="Genomic_DNA"/>
</dbReference>
<reference evidence="2 4" key="3">
    <citation type="submission" date="2017-07" db="EMBL/GenBank/DDBJ databases">
        <title>Prevalence of linear plasmids in Cutibacterium (Propionibacterium) acnes isolates obtained from prostatic tissue.</title>
        <authorList>
            <person name="Davidsson S."/>
            <person name="Carlsson J."/>
            <person name="Molling P."/>
            <person name="Andren O."/>
            <person name="Andersson S.-O."/>
            <person name="Brzuszkiewicz E."/>
            <person name="Poehlein A."/>
            <person name="Al-Zeer M."/>
            <person name="Brinkmann V."/>
            <person name="Scavenius C."/>
            <person name="Nazipi S."/>
            <person name="Soderquist B."/>
            <person name="Bruggemann H."/>
        </authorList>
    </citation>
    <scope>NUCLEOTIDE SEQUENCE [LARGE SCALE GENOMIC DNA]</scope>
    <source>
        <strain evidence="2 4">DSM 753</strain>
    </source>
</reference>
<accession>A7VUR7</accession>
<dbReference type="HOGENOM" id="CLU_044710_0_0_9"/>
<dbReference type="Proteomes" id="UP000220611">
    <property type="component" value="Unassembled WGS sequence"/>
</dbReference>
<reference evidence="1 3" key="2">
    <citation type="submission" date="2007-08" db="EMBL/GenBank/DDBJ databases">
        <authorList>
            <person name="Fulton L."/>
            <person name="Clifton S."/>
            <person name="Fulton B."/>
            <person name="Xu J."/>
            <person name="Minx P."/>
            <person name="Pepin K.H."/>
            <person name="Johnson M."/>
            <person name="Thiruvilangam P."/>
            <person name="Bhonagiri V."/>
            <person name="Nash W.E."/>
            <person name="Wang C."/>
            <person name="Mardis E.R."/>
            <person name="Wilson R.K."/>
        </authorList>
    </citation>
    <scope>NUCLEOTIDE SEQUENCE [LARGE SCALE GENOMIC DNA]</scope>
    <source>
        <strain evidence="1 3">DSM 753</strain>
    </source>
</reference>
<dbReference type="AlphaFoldDB" id="A7VUR7"/>
<evidence type="ECO:0000313" key="2">
    <source>
        <dbReference type="EMBL" id="PEQ24691.1"/>
    </source>
</evidence>
<keyword evidence="4" id="KW-1185">Reference proteome</keyword>
<evidence type="ECO:0000313" key="1">
    <source>
        <dbReference type="EMBL" id="EDO60717.1"/>
    </source>
</evidence>
<name>A7VUR7_9FIRM</name>
<proteinExistence type="predicted"/>
<reference evidence="1 3" key="1">
    <citation type="submission" date="2007-08" db="EMBL/GenBank/DDBJ databases">
        <title>Draft genome sequence of Clostridium leptum (DSM 753).</title>
        <authorList>
            <person name="Sudarsanam P."/>
            <person name="Ley R."/>
            <person name="Guruge J."/>
            <person name="Turnbaugh P.J."/>
            <person name="Mahowald M."/>
            <person name="Liep D."/>
            <person name="Gordon J."/>
        </authorList>
    </citation>
    <scope>NUCLEOTIDE SEQUENCE [LARGE SCALE GENOMIC DNA]</scope>
    <source>
        <strain evidence="1 3">DSM 753</strain>
    </source>
</reference>
<gene>
    <name evidence="2" type="ORF">CH238_06925</name>
    <name evidence="1" type="ORF">CLOLEP_02314</name>
</gene>
<dbReference type="EMBL" id="ABCB02000019">
    <property type="protein sequence ID" value="EDO60717.1"/>
    <property type="molecule type" value="Genomic_DNA"/>
</dbReference>
<evidence type="ECO:0000313" key="4">
    <source>
        <dbReference type="Proteomes" id="UP000220611"/>
    </source>
</evidence>